<organism evidence="2 3">
    <name type="scientific">Suillus luteus UH-Slu-Lm8-n1</name>
    <dbReference type="NCBI Taxonomy" id="930992"/>
    <lineage>
        <taxon>Eukaryota</taxon>
        <taxon>Fungi</taxon>
        <taxon>Dikarya</taxon>
        <taxon>Basidiomycota</taxon>
        <taxon>Agaricomycotina</taxon>
        <taxon>Agaricomycetes</taxon>
        <taxon>Agaricomycetidae</taxon>
        <taxon>Boletales</taxon>
        <taxon>Suillineae</taxon>
        <taxon>Suillaceae</taxon>
        <taxon>Suillus</taxon>
    </lineage>
</organism>
<dbReference type="AlphaFoldDB" id="A0A0C9ZCH1"/>
<evidence type="ECO:0000313" key="2">
    <source>
        <dbReference type="EMBL" id="KIK35240.1"/>
    </source>
</evidence>
<evidence type="ECO:0000256" key="1">
    <source>
        <dbReference type="SAM" id="MobiDB-lite"/>
    </source>
</evidence>
<reference evidence="2 3" key="1">
    <citation type="submission" date="2014-04" db="EMBL/GenBank/DDBJ databases">
        <authorList>
            <consortium name="DOE Joint Genome Institute"/>
            <person name="Kuo A."/>
            <person name="Ruytinx J."/>
            <person name="Rineau F."/>
            <person name="Colpaert J."/>
            <person name="Kohler A."/>
            <person name="Nagy L.G."/>
            <person name="Floudas D."/>
            <person name="Copeland A."/>
            <person name="Barry K.W."/>
            <person name="Cichocki N."/>
            <person name="Veneault-Fourrey C."/>
            <person name="LaButti K."/>
            <person name="Lindquist E.A."/>
            <person name="Lipzen A."/>
            <person name="Lundell T."/>
            <person name="Morin E."/>
            <person name="Murat C."/>
            <person name="Sun H."/>
            <person name="Tunlid A."/>
            <person name="Henrissat B."/>
            <person name="Grigoriev I.V."/>
            <person name="Hibbett D.S."/>
            <person name="Martin F."/>
            <person name="Nordberg H.P."/>
            <person name="Cantor M.N."/>
            <person name="Hua S.X."/>
        </authorList>
    </citation>
    <scope>NUCLEOTIDE SEQUENCE [LARGE SCALE GENOMIC DNA]</scope>
    <source>
        <strain evidence="2 3">UH-Slu-Lm8-n1</strain>
    </source>
</reference>
<name>A0A0C9ZCH1_9AGAM</name>
<reference evidence="3" key="2">
    <citation type="submission" date="2015-01" db="EMBL/GenBank/DDBJ databases">
        <title>Evolutionary Origins and Diversification of the Mycorrhizal Mutualists.</title>
        <authorList>
            <consortium name="DOE Joint Genome Institute"/>
            <consortium name="Mycorrhizal Genomics Consortium"/>
            <person name="Kohler A."/>
            <person name="Kuo A."/>
            <person name="Nagy L.G."/>
            <person name="Floudas D."/>
            <person name="Copeland A."/>
            <person name="Barry K.W."/>
            <person name="Cichocki N."/>
            <person name="Veneault-Fourrey C."/>
            <person name="LaButti K."/>
            <person name="Lindquist E.A."/>
            <person name="Lipzen A."/>
            <person name="Lundell T."/>
            <person name="Morin E."/>
            <person name="Murat C."/>
            <person name="Riley R."/>
            <person name="Ohm R."/>
            <person name="Sun H."/>
            <person name="Tunlid A."/>
            <person name="Henrissat B."/>
            <person name="Grigoriev I.V."/>
            <person name="Hibbett D.S."/>
            <person name="Martin F."/>
        </authorList>
    </citation>
    <scope>NUCLEOTIDE SEQUENCE [LARGE SCALE GENOMIC DNA]</scope>
    <source>
        <strain evidence="3">UH-Slu-Lm8-n1</strain>
    </source>
</reference>
<dbReference type="EMBL" id="KN835647">
    <property type="protein sequence ID" value="KIK35240.1"/>
    <property type="molecule type" value="Genomic_DNA"/>
</dbReference>
<dbReference type="Proteomes" id="UP000054485">
    <property type="component" value="Unassembled WGS sequence"/>
</dbReference>
<sequence length="194" mass="21483">MEQPTGATRGKGKRGKGGGSNTTPQESSPTIVSWQSVPLRTNRLINFLIDHPADCAILFPVESKKSTEHGADLGRTLGKDKGDIHGVIAQYVFHNDAVYAGWYATNPVKFHDSVANRIVYLRTKFRDIRDEFESMGAGIVPIDSETSSNLHCKIEKEFPWYNDLYRIWGSNPSFSAKRTSSKPGVDHAGDLFAL</sequence>
<feature type="region of interest" description="Disordered" evidence="1">
    <location>
        <begin position="1"/>
        <end position="32"/>
    </location>
</feature>
<dbReference type="OrthoDB" id="2693027at2759"/>
<gene>
    <name evidence="2" type="ORF">CY34DRAFT_96458</name>
</gene>
<keyword evidence="3" id="KW-1185">Reference proteome</keyword>
<accession>A0A0C9ZCH1</accession>
<dbReference type="InParanoid" id="A0A0C9ZCH1"/>
<proteinExistence type="predicted"/>
<feature type="non-terminal residue" evidence="2">
    <location>
        <position position="1"/>
    </location>
</feature>
<evidence type="ECO:0000313" key="3">
    <source>
        <dbReference type="Proteomes" id="UP000054485"/>
    </source>
</evidence>
<dbReference type="HOGENOM" id="CLU_041175_4_0_1"/>
<feature type="compositionally biased region" description="Polar residues" evidence="1">
    <location>
        <begin position="21"/>
        <end position="32"/>
    </location>
</feature>
<protein>
    <submittedName>
        <fullName evidence="2">Uncharacterized protein</fullName>
    </submittedName>
</protein>